<organism evidence="2 3">
    <name type="scientific">Pyrus ussuriensis x Pyrus communis</name>
    <dbReference type="NCBI Taxonomy" id="2448454"/>
    <lineage>
        <taxon>Eukaryota</taxon>
        <taxon>Viridiplantae</taxon>
        <taxon>Streptophyta</taxon>
        <taxon>Embryophyta</taxon>
        <taxon>Tracheophyta</taxon>
        <taxon>Spermatophyta</taxon>
        <taxon>Magnoliopsida</taxon>
        <taxon>eudicotyledons</taxon>
        <taxon>Gunneridae</taxon>
        <taxon>Pentapetalae</taxon>
        <taxon>rosids</taxon>
        <taxon>fabids</taxon>
        <taxon>Rosales</taxon>
        <taxon>Rosaceae</taxon>
        <taxon>Amygdaloideae</taxon>
        <taxon>Maleae</taxon>
        <taxon>Pyrus</taxon>
    </lineage>
</organism>
<keyword evidence="1" id="KW-1133">Transmembrane helix</keyword>
<accession>A0A5N5HCJ0</accession>
<gene>
    <name evidence="2" type="ORF">D8674_037864</name>
</gene>
<sequence length="313" mass="35983">MICHSGRWVTFDKEKKYFLEIVLKIMCCGVDIVTLAYSIPIGSHANKVYSLAVIGTRVIPIYVSMLHILGSMNPPPTKVPLWSDATFKVKSTLVLFEDINDIDWVTMRSTFTTRNVMSMANSNEVQLNGGVRVENRKGSEEFRIAKDEVSHRCDLAFHMMREKFNDPDMVYSAKDVVRNVKATLGVMVSYNLVAKYLNDVDVEKWSQAQMNGKRHNLASTYYSRITWESAYPVSYSVFPALQWNVKRAAERKLLLPPTGKVKLLKYKPKQCSYEDSVSQLKVSKELEMKKKKKAYKVGVEFFLAYANLRRRLF</sequence>
<reference evidence="2 3" key="1">
    <citation type="submission" date="2019-09" db="EMBL/GenBank/DDBJ databases">
        <authorList>
            <person name="Ou C."/>
        </authorList>
    </citation>
    <scope>NUCLEOTIDE SEQUENCE [LARGE SCALE GENOMIC DNA]</scope>
    <source>
        <strain evidence="2">S2</strain>
        <tissue evidence="2">Leaf</tissue>
    </source>
</reference>
<keyword evidence="1" id="KW-0812">Transmembrane</keyword>
<proteinExistence type="predicted"/>
<protein>
    <submittedName>
        <fullName evidence="2">S ribonuclease</fullName>
    </submittedName>
</protein>
<reference evidence="2 3" key="2">
    <citation type="submission" date="2019-11" db="EMBL/GenBank/DDBJ databases">
        <title>A de novo genome assembly of a pear dwarfing rootstock.</title>
        <authorList>
            <person name="Wang F."/>
            <person name="Wang J."/>
            <person name="Li S."/>
            <person name="Zhang Y."/>
            <person name="Fang M."/>
            <person name="Ma L."/>
            <person name="Zhao Y."/>
            <person name="Jiang S."/>
        </authorList>
    </citation>
    <scope>NUCLEOTIDE SEQUENCE [LARGE SCALE GENOMIC DNA]</scope>
    <source>
        <strain evidence="2">S2</strain>
        <tissue evidence="2">Leaf</tissue>
    </source>
</reference>
<comment type="caution">
    <text evidence="2">The sequence shown here is derived from an EMBL/GenBank/DDBJ whole genome shotgun (WGS) entry which is preliminary data.</text>
</comment>
<keyword evidence="1" id="KW-0472">Membrane</keyword>
<evidence type="ECO:0000313" key="2">
    <source>
        <dbReference type="EMBL" id="KAB2623911.1"/>
    </source>
</evidence>
<evidence type="ECO:0000256" key="1">
    <source>
        <dbReference type="SAM" id="Phobius"/>
    </source>
</evidence>
<dbReference type="Proteomes" id="UP000327157">
    <property type="component" value="Unassembled WGS sequence"/>
</dbReference>
<feature type="transmembrane region" description="Helical" evidence="1">
    <location>
        <begin position="48"/>
        <end position="69"/>
    </location>
</feature>
<dbReference type="EMBL" id="SMOL01000162">
    <property type="protein sequence ID" value="KAB2623911.1"/>
    <property type="molecule type" value="Genomic_DNA"/>
</dbReference>
<keyword evidence="3" id="KW-1185">Reference proteome</keyword>
<dbReference type="AlphaFoldDB" id="A0A5N5HCJ0"/>
<evidence type="ECO:0000313" key="3">
    <source>
        <dbReference type="Proteomes" id="UP000327157"/>
    </source>
</evidence>
<dbReference type="OrthoDB" id="1742941at2759"/>
<feature type="transmembrane region" description="Helical" evidence="1">
    <location>
        <begin position="21"/>
        <end position="42"/>
    </location>
</feature>
<name>A0A5N5HCJ0_9ROSA</name>